<accession>A0A831T9W6</accession>
<evidence type="ECO:0000256" key="1">
    <source>
        <dbReference type="SAM" id="Phobius"/>
    </source>
</evidence>
<protein>
    <submittedName>
        <fullName evidence="2">Copper resistance protein CopD</fullName>
    </submittedName>
</protein>
<dbReference type="AlphaFoldDB" id="A0A831T9W6"/>
<keyword evidence="1" id="KW-0472">Membrane</keyword>
<feature type="transmembrane region" description="Helical" evidence="1">
    <location>
        <begin position="87"/>
        <end position="106"/>
    </location>
</feature>
<gene>
    <name evidence="2" type="ORF">ENP34_11600</name>
</gene>
<feature type="transmembrane region" description="Helical" evidence="1">
    <location>
        <begin position="6"/>
        <end position="31"/>
    </location>
</feature>
<feature type="transmembrane region" description="Helical" evidence="1">
    <location>
        <begin position="127"/>
        <end position="147"/>
    </location>
</feature>
<organism evidence="2">
    <name type="scientific">Thermorudis peleae</name>
    <dbReference type="NCBI Taxonomy" id="1382356"/>
    <lineage>
        <taxon>Bacteria</taxon>
        <taxon>Pseudomonadati</taxon>
        <taxon>Thermomicrobiota</taxon>
        <taxon>Thermomicrobia</taxon>
        <taxon>Thermomicrobia incertae sedis</taxon>
        <taxon>Thermorudis</taxon>
    </lineage>
</organism>
<proteinExistence type="predicted"/>
<dbReference type="EMBL" id="DSIY01000268">
    <property type="protein sequence ID" value="HEG92062.1"/>
    <property type="molecule type" value="Genomic_DNA"/>
</dbReference>
<comment type="caution">
    <text evidence="2">The sequence shown here is derived from an EMBL/GenBank/DDBJ whole genome shotgun (WGS) entry which is preliminary data.</text>
</comment>
<keyword evidence="1" id="KW-1133">Transmembrane helix</keyword>
<reference evidence="2" key="1">
    <citation type="journal article" date="2020" name="mSystems">
        <title>Genome- and Community-Level Interaction Insights into Carbon Utilization and Element Cycling Functions of Hydrothermarchaeota in Hydrothermal Sediment.</title>
        <authorList>
            <person name="Zhou Z."/>
            <person name="Liu Y."/>
            <person name="Xu W."/>
            <person name="Pan J."/>
            <person name="Luo Z.H."/>
            <person name="Li M."/>
        </authorList>
    </citation>
    <scope>NUCLEOTIDE SEQUENCE [LARGE SCALE GENOMIC DNA]</scope>
    <source>
        <strain evidence="2">SpSt-210</strain>
    </source>
</reference>
<evidence type="ECO:0000313" key="2">
    <source>
        <dbReference type="EMBL" id="HEG92062.1"/>
    </source>
</evidence>
<sequence>MEVAAIARIVLRVVHAVAAVIWLGGGLYYMLAVRPLRSGSGPQALEVAQRAQEGFRRWSMAATALLVGSGVALMFDRLSDGQGTLSYVALLATKVVAGGLALWLAWSVRPRRAGTARSARWAFGSGWAILVLGTVAYVLGVLLSVLYPPDPGAGFR</sequence>
<name>A0A831T9W6_9BACT</name>
<keyword evidence="1" id="KW-0812">Transmembrane</keyword>